<dbReference type="SUPFAM" id="SSF101898">
    <property type="entry name" value="NHL repeat"/>
    <property type="match status" value="1"/>
</dbReference>
<dbReference type="InterPro" id="IPR013783">
    <property type="entry name" value="Ig-like_fold"/>
</dbReference>
<dbReference type="InterPro" id="IPR003961">
    <property type="entry name" value="FN3_dom"/>
</dbReference>
<dbReference type="InterPro" id="IPR001258">
    <property type="entry name" value="NHL_repeat"/>
</dbReference>
<dbReference type="InterPro" id="IPR050952">
    <property type="entry name" value="TRIM-NHL_E3_ligases"/>
</dbReference>
<dbReference type="Pfam" id="PF10282">
    <property type="entry name" value="Lactonase"/>
    <property type="match status" value="1"/>
</dbReference>
<comment type="caution">
    <text evidence="5">The sequence shown here is derived from an EMBL/GenBank/DDBJ whole genome shotgun (WGS) entry which is preliminary data.</text>
</comment>
<proteinExistence type="predicted"/>
<dbReference type="CDD" id="cd00063">
    <property type="entry name" value="FN3"/>
    <property type="match status" value="1"/>
</dbReference>
<dbReference type="PROSITE" id="PS51125">
    <property type="entry name" value="NHL"/>
    <property type="match status" value="2"/>
</dbReference>
<feature type="repeat" description="NHL" evidence="4">
    <location>
        <begin position="302"/>
        <end position="346"/>
    </location>
</feature>
<keyword evidence="3" id="KW-0624">Polysaccharide degradation</keyword>
<name>A0ABP7XG60_9ACTN</name>
<keyword evidence="2" id="KW-0326">Glycosidase</keyword>
<dbReference type="CDD" id="cd05819">
    <property type="entry name" value="NHL"/>
    <property type="match status" value="1"/>
</dbReference>
<keyword evidence="2" id="KW-0378">Hydrolase</keyword>
<organism evidence="5 6">
    <name type="scientific">Nocardioides fonticola</name>
    <dbReference type="NCBI Taxonomy" id="450363"/>
    <lineage>
        <taxon>Bacteria</taxon>
        <taxon>Bacillati</taxon>
        <taxon>Actinomycetota</taxon>
        <taxon>Actinomycetes</taxon>
        <taxon>Propionibacteriales</taxon>
        <taxon>Nocardioidaceae</taxon>
        <taxon>Nocardioides</taxon>
    </lineage>
</organism>
<keyword evidence="6" id="KW-1185">Reference proteome</keyword>
<accession>A0ABP7XG60</accession>
<dbReference type="PANTHER" id="PTHR24104">
    <property type="entry name" value="E3 UBIQUITIN-PROTEIN LIGASE NHLRC1-RELATED"/>
    <property type="match status" value="1"/>
</dbReference>
<keyword evidence="1" id="KW-0677">Repeat</keyword>
<dbReference type="Proteomes" id="UP001501495">
    <property type="component" value="Unassembled WGS sequence"/>
</dbReference>
<evidence type="ECO:0000256" key="3">
    <source>
        <dbReference type="ARBA" id="ARBA00023326"/>
    </source>
</evidence>
<sequence length="489" mass="49584">MADRNRLESGRRETYRGFESRPLCQIRAAWRARPWDGIRDIRPSRPSGSGHRDPTSVAAAILGRGSMRLTSIRPAVIGLVGALALGLVGAPVPAQAATATVDASPIGYISGAQTRLVGSADLVVLPSGERVVVDAQIDEVQVFASDASGNVAPSRVIAGAATGLDSPRSVTAGPDGTLYVGQISAAGSSVLVFAPGATGNVAPTSVLSGANTGLSWPTGLALDSTGRLYVANRSADSVTVYAPGVSGNSLPLRQISGANTGLADPESVLIKPDGSLLVGNGAGGAGTITHYASGATGNATPIGTIGGTTAGLVYPWSLALDSAGDLYVADSDGFAGPHRITVFAPDADGDVAPLLRLTGGNTDLDSPSGVAVLPDRRVVVSCNGGSGRLLTFAPLIPLLPGKVRKLEVAGSETARKRTVSWAAPSTGGEPTRYLLTVSRGSKAVVQARTTKTRLSLDTVKLKAGTYALAVRAQNATGKGPVARTTFTVR</sequence>
<dbReference type="Gene3D" id="2.60.40.10">
    <property type="entry name" value="Immunoglobulins"/>
    <property type="match status" value="1"/>
</dbReference>
<evidence type="ECO:0008006" key="7">
    <source>
        <dbReference type="Google" id="ProtNLM"/>
    </source>
</evidence>
<dbReference type="InterPro" id="IPR019405">
    <property type="entry name" value="Lactonase_7-beta_prop"/>
</dbReference>
<dbReference type="SUPFAM" id="SSF49265">
    <property type="entry name" value="Fibronectin type III"/>
    <property type="match status" value="1"/>
</dbReference>
<protein>
    <recommendedName>
        <fullName evidence="7">Fibronectin type-III domain-containing protein</fullName>
    </recommendedName>
</protein>
<dbReference type="PANTHER" id="PTHR24104:SF25">
    <property type="entry name" value="PROTEIN LIN-41"/>
    <property type="match status" value="1"/>
</dbReference>
<evidence type="ECO:0000256" key="4">
    <source>
        <dbReference type="PROSITE-ProRule" id="PRU00504"/>
    </source>
</evidence>
<feature type="repeat" description="NHL" evidence="4">
    <location>
        <begin position="209"/>
        <end position="244"/>
    </location>
</feature>
<evidence type="ECO:0000256" key="2">
    <source>
        <dbReference type="ARBA" id="ARBA00023295"/>
    </source>
</evidence>
<dbReference type="EMBL" id="BAAAZH010000011">
    <property type="protein sequence ID" value="GAA4115336.1"/>
    <property type="molecule type" value="Genomic_DNA"/>
</dbReference>
<gene>
    <name evidence="5" type="ORF">GCM10022215_14130</name>
</gene>
<evidence type="ECO:0000256" key="1">
    <source>
        <dbReference type="ARBA" id="ARBA00022737"/>
    </source>
</evidence>
<dbReference type="Gene3D" id="2.120.10.30">
    <property type="entry name" value="TolB, C-terminal domain"/>
    <property type="match status" value="1"/>
</dbReference>
<evidence type="ECO:0000313" key="6">
    <source>
        <dbReference type="Proteomes" id="UP001501495"/>
    </source>
</evidence>
<dbReference type="Pfam" id="PF01436">
    <property type="entry name" value="NHL"/>
    <property type="match status" value="1"/>
</dbReference>
<dbReference type="InterPro" id="IPR011042">
    <property type="entry name" value="6-blade_b-propeller_TolB-like"/>
</dbReference>
<evidence type="ECO:0000313" key="5">
    <source>
        <dbReference type="EMBL" id="GAA4115336.1"/>
    </source>
</evidence>
<reference evidence="6" key="1">
    <citation type="journal article" date="2019" name="Int. J. Syst. Evol. Microbiol.">
        <title>The Global Catalogue of Microorganisms (GCM) 10K type strain sequencing project: providing services to taxonomists for standard genome sequencing and annotation.</title>
        <authorList>
            <consortium name="The Broad Institute Genomics Platform"/>
            <consortium name="The Broad Institute Genome Sequencing Center for Infectious Disease"/>
            <person name="Wu L."/>
            <person name="Ma J."/>
        </authorList>
    </citation>
    <scope>NUCLEOTIDE SEQUENCE [LARGE SCALE GENOMIC DNA]</scope>
    <source>
        <strain evidence="6">JCM 16703</strain>
    </source>
</reference>
<dbReference type="InterPro" id="IPR036116">
    <property type="entry name" value="FN3_sf"/>
</dbReference>
<keyword evidence="3" id="KW-0119">Carbohydrate metabolism</keyword>